<accession>W1IQY7</accession>
<name>W1IQY7_9GAMM</name>
<proteinExistence type="predicted"/>
<reference evidence="1 2" key="1">
    <citation type="submission" date="2013-11" db="EMBL/GenBank/DDBJ databases">
        <title>Draft genome sequence and annotation of the entomopathogenic bacterium, Xenorhabdus cabanillasi strain JM26.</title>
        <authorList>
            <person name="Gualtieri M."/>
            <person name="Ogier J.C."/>
            <person name="Pages S."/>
            <person name="Givaudan A."/>
            <person name="Gaudriault S."/>
        </authorList>
    </citation>
    <scope>NUCLEOTIDE SEQUENCE [LARGE SCALE GENOMIC DNA]</scope>
    <source>
        <strain evidence="1 2">JM26</strain>
    </source>
</reference>
<sequence length="44" mass="5335">MSYIHKSDKKITLFKQYPSRFFEKGIRMGYKTQIILTENLFGLY</sequence>
<evidence type="ECO:0000313" key="1">
    <source>
        <dbReference type="EMBL" id="CDL80031.1"/>
    </source>
</evidence>
<organism evidence="1 2">
    <name type="scientific">Xenorhabdus cabanillasii JM26</name>
    <dbReference type="NCBI Taxonomy" id="1427517"/>
    <lineage>
        <taxon>Bacteria</taxon>
        <taxon>Pseudomonadati</taxon>
        <taxon>Pseudomonadota</taxon>
        <taxon>Gammaproteobacteria</taxon>
        <taxon>Enterobacterales</taxon>
        <taxon>Morganellaceae</taxon>
        <taxon>Xenorhabdus</taxon>
    </lineage>
</organism>
<dbReference type="Proteomes" id="UP000019197">
    <property type="component" value="Unassembled WGS sequence"/>
</dbReference>
<evidence type="ECO:0000313" key="2">
    <source>
        <dbReference type="Proteomes" id="UP000019197"/>
    </source>
</evidence>
<comment type="caution">
    <text evidence="1">The sequence shown here is derived from an EMBL/GenBank/DDBJ whole genome shotgun (WGS) entry which is preliminary data.</text>
</comment>
<protein>
    <submittedName>
        <fullName evidence="1">Uncharacterized protein</fullName>
    </submittedName>
</protein>
<gene>
    <name evidence="1" type="ORF">XCR1_1330021</name>
</gene>
<dbReference type="EMBL" id="CBXE010000039">
    <property type="protein sequence ID" value="CDL80031.1"/>
    <property type="molecule type" value="Genomic_DNA"/>
</dbReference>
<dbReference type="AlphaFoldDB" id="W1IQY7"/>